<dbReference type="SUPFAM" id="SSF52317">
    <property type="entry name" value="Class I glutamine amidotransferase-like"/>
    <property type="match status" value="1"/>
</dbReference>
<dbReference type="PANTHER" id="PTHR33886">
    <property type="entry name" value="UNSATURATED RHAMNOGALACTURONAN HYDROLASE (EUROFUNG)"/>
    <property type="match status" value="1"/>
</dbReference>
<dbReference type="SUPFAM" id="SSF48208">
    <property type="entry name" value="Six-hairpin glycosidases"/>
    <property type="match status" value="1"/>
</dbReference>
<dbReference type="AlphaFoldDB" id="A0A1I0STM5"/>
<dbReference type="InterPro" id="IPR010905">
    <property type="entry name" value="Glyco_hydro_88"/>
</dbReference>
<dbReference type="InterPro" id="IPR052043">
    <property type="entry name" value="PolySaccharide_Degr_Enz"/>
</dbReference>
<dbReference type="InterPro" id="IPR012341">
    <property type="entry name" value="6hp_glycosidase-like_sf"/>
</dbReference>
<organism evidence="2 3">
    <name type="scientific">Pedobacter suwonensis</name>
    <dbReference type="NCBI Taxonomy" id="332999"/>
    <lineage>
        <taxon>Bacteria</taxon>
        <taxon>Pseudomonadati</taxon>
        <taxon>Bacteroidota</taxon>
        <taxon>Sphingobacteriia</taxon>
        <taxon>Sphingobacteriales</taxon>
        <taxon>Sphingobacteriaceae</taxon>
        <taxon>Pedobacter</taxon>
    </lineage>
</organism>
<evidence type="ECO:0000256" key="1">
    <source>
        <dbReference type="ARBA" id="ARBA00022801"/>
    </source>
</evidence>
<proteinExistence type="predicted"/>
<dbReference type="InterPro" id="IPR008928">
    <property type="entry name" value="6-hairpin_glycosidase_sf"/>
</dbReference>
<dbReference type="Pfam" id="PF07470">
    <property type="entry name" value="Glyco_hydro_88"/>
    <property type="match status" value="1"/>
</dbReference>
<reference evidence="3" key="1">
    <citation type="submission" date="2016-10" db="EMBL/GenBank/DDBJ databases">
        <authorList>
            <person name="Varghese N."/>
            <person name="Submissions S."/>
        </authorList>
    </citation>
    <scope>NUCLEOTIDE SEQUENCE [LARGE SCALE GENOMIC DNA]</scope>
    <source>
        <strain evidence="3">DSM 18130</strain>
    </source>
</reference>
<keyword evidence="1 2" id="KW-0378">Hydrolase</keyword>
<keyword evidence="3" id="KW-1185">Reference proteome</keyword>
<dbReference type="PANTHER" id="PTHR33886:SF8">
    <property type="entry name" value="UNSATURATED RHAMNOGALACTURONAN HYDROLASE (EUROFUNG)"/>
    <property type="match status" value="1"/>
</dbReference>
<dbReference type="InterPro" id="IPR029062">
    <property type="entry name" value="Class_I_gatase-like"/>
</dbReference>
<dbReference type="GO" id="GO:0016787">
    <property type="term" value="F:hydrolase activity"/>
    <property type="evidence" value="ECO:0007669"/>
    <property type="project" value="UniProtKB-KW"/>
</dbReference>
<protein>
    <submittedName>
        <fullName evidence="2">Unsaturated rhamnogalacturonyl hydrolase</fullName>
    </submittedName>
</protein>
<name>A0A1I0STM5_9SPHI</name>
<dbReference type="RefSeq" id="WP_317614795.1">
    <property type="nucleotide sequence ID" value="NZ_FOJM01000003.1"/>
</dbReference>
<accession>A0A1I0STM5</accession>
<sequence length="644" mass="72244">MMKQSILYTIVAFIGFSVLTQRGFAQKKLSEQLTLTAMEKLFQDTTLLKGAKGPKWTYDMGVVLEGAAAVWRNTGDGRYFKYIQSSMDAYLDKEGNIATYKPEDFNIDNIKNGRSLLLLYKVTGQQKYLLAATKLYDQLQKQPRTREGGFWHKKIYPNQMWLDGLYMGEPFYAEYAKLMKKDAAFDDIAKQFILMEKNSRDAKTGLLYHGYDESKTEQWADKITGRSPNFWARAMGWYIMALVDVLDNFPADHPQRKELLAILNRTATAVVKYQDPKSGVWFDILDMPTRRGNYLESSASSMFVYGLAKGIRKGWLASSFMAAANKGYAGLKKEFVEQAGTERINLTKTVSVSGLGGKPKYRDGSFDYYISEKVITNDPKGVGAFICAAAEMEINQLPKPGKGLTVTIDNFFNNEYMVGPTGDKIPFHYLWEEDDNNGFSLFGKMFNDAGVKTNTLKVAPTTVNLKGSNIYIIVDPDTEKETAKPNYMNAEHAKQIADWVKAGGVLVLLLNDAGNCEISKFNVLPETFGIHFNEDSRNKVQGMNFEQGAIKIPEGNVIFKTAKKVYIKEISTLVAKSPAVSALADKGDVIVATAKYGKGTVFAVGDPWFYNEYIDGRKLPAEFENFKATNDLVNWLIKQVPGKK</sequence>
<evidence type="ECO:0000313" key="2">
    <source>
        <dbReference type="EMBL" id="SFA42831.1"/>
    </source>
</evidence>
<dbReference type="Gene3D" id="1.50.10.10">
    <property type="match status" value="1"/>
</dbReference>
<dbReference type="Proteomes" id="UP000198836">
    <property type="component" value="Unassembled WGS sequence"/>
</dbReference>
<dbReference type="STRING" id="332999.SAMN04488511_103168"/>
<evidence type="ECO:0000313" key="3">
    <source>
        <dbReference type="Proteomes" id="UP000198836"/>
    </source>
</evidence>
<dbReference type="EMBL" id="FOJM01000003">
    <property type="protein sequence ID" value="SFA42831.1"/>
    <property type="molecule type" value="Genomic_DNA"/>
</dbReference>
<dbReference type="GO" id="GO:0005975">
    <property type="term" value="P:carbohydrate metabolic process"/>
    <property type="evidence" value="ECO:0007669"/>
    <property type="project" value="InterPro"/>
</dbReference>
<gene>
    <name evidence="2" type="ORF">SAMN04488511_103168</name>
</gene>